<dbReference type="EMBL" id="CAKKLH010000073">
    <property type="protein sequence ID" value="CAH0102093.1"/>
    <property type="molecule type" value="Genomic_DNA"/>
</dbReference>
<comment type="cofactor">
    <cofactor evidence="1">
        <name>Fe(2+)</name>
        <dbReference type="ChEBI" id="CHEBI:29033"/>
    </cofactor>
</comment>
<evidence type="ECO:0000313" key="3">
    <source>
        <dbReference type="Proteomes" id="UP000789390"/>
    </source>
</evidence>
<organism evidence="2 3">
    <name type="scientific">Daphnia galeata</name>
    <dbReference type="NCBI Taxonomy" id="27404"/>
    <lineage>
        <taxon>Eukaryota</taxon>
        <taxon>Metazoa</taxon>
        <taxon>Ecdysozoa</taxon>
        <taxon>Arthropoda</taxon>
        <taxon>Crustacea</taxon>
        <taxon>Branchiopoda</taxon>
        <taxon>Diplostraca</taxon>
        <taxon>Cladocera</taxon>
        <taxon>Anomopoda</taxon>
        <taxon>Daphniidae</taxon>
        <taxon>Daphnia</taxon>
    </lineage>
</organism>
<dbReference type="SUPFAM" id="SSF51197">
    <property type="entry name" value="Clavaminate synthase-like"/>
    <property type="match status" value="1"/>
</dbReference>
<dbReference type="OrthoDB" id="28127at2759"/>
<sequence length="238" mass="27671">MVFYIAKNIRAFFKHAIPLSATCSHSARSICSTPTDNSNSPNLEFSPECDEAMRQMLVKDFQIHKDFINVEEENNLLEELELKFKRSRYQYDHWDDAIHGYRETEKPTWNKENDCVINRLRNFAFSTTTMQHVHVLDLAENGHIKPHLDSIKFCGNTISGISLLTDSVMRLIHIQRPQVFVTALLPRRSLYIMKDSARYEFNHEILNNSESFFRGEQVTKTRRISVICRSPPPPPPTS</sequence>
<gene>
    <name evidence="2" type="ORF">DGAL_LOCUS4471</name>
</gene>
<dbReference type="GO" id="GO:0006974">
    <property type="term" value="P:DNA damage response"/>
    <property type="evidence" value="ECO:0007669"/>
    <property type="project" value="InterPro"/>
</dbReference>
<keyword evidence="3" id="KW-1185">Reference proteome</keyword>
<dbReference type="PANTHER" id="PTHR21052:SF0">
    <property type="entry name" value="ALPHA-KETOGLUTARATE-DEPENDENT DIOXYGENASE ALKB HOMOLOG 7, MITOCHONDRIAL"/>
    <property type="match status" value="1"/>
</dbReference>
<dbReference type="GO" id="GO:0005759">
    <property type="term" value="C:mitochondrial matrix"/>
    <property type="evidence" value="ECO:0007669"/>
    <property type="project" value="TreeGrafter"/>
</dbReference>
<name>A0A8J2WF02_9CRUS</name>
<protein>
    <submittedName>
        <fullName evidence="2">Uncharacterized protein</fullName>
    </submittedName>
</protein>
<dbReference type="InterPro" id="IPR037151">
    <property type="entry name" value="AlkB-like_sf"/>
</dbReference>
<dbReference type="InterPro" id="IPR032870">
    <property type="entry name" value="ALKBH7-like"/>
</dbReference>
<dbReference type="Proteomes" id="UP000789390">
    <property type="component" value="Unassembled WGS sequence"/>
</dbReference>
<comment type="caution">
    <text evidence="2">The sequence shown here is derived from an EMBL/GenBank/DDBJ whole genome shotgun (WGS) entry which is preliminary data.</text>
</comment>
<reference evidence="2" key="1">
    <citation type="submission" date="2021-11" db="EMBL/GenBank/DDBJ databases">
        <authorList>
            <person name="Schell T."/>
        </authorList>
    </citation>
    <scope>NUCLEOTIDE SEQUENCE</scope>
    <source>
        <strain evidence="2">M5</strain>
    </source>
</reference>
<proteinExistence type="predicted"/>
<dbReference type="Gene3D" id="2.60.120.590">
    <property type="entry name" value="Alpha-ketoglutarate-dependent dioxygenase AlkB-like"/>
    <property type="match status" value="1"/>
</dbReference>
<evidence type="ECO:0000256" key="1">
    <source>
        <dbReference type="ARBA" id="ARBA00001954"/>
    </source>
</evidence>
<dbReference type="PANTHER" id="PTHR21052">
    <property type="entry name" value="SPERMATOGENESIS ASSOCIATED 11-RELATED"/>
    <property type="match status" value="1"/>
</dbReference>
<accession>A0A8J2WF02</accession>
<evidence type="ECO:0000313" key="2">
    <source>
        <dbReference type="EMBL" id="CAH0102093.1"/>
    </source>
</evidence>
<dbReference type="GO" id="GO:0006631">
    <property type="term" value="P:fatty acid metabolic process"/>
    <property type="evidence" value="ECO:0007669"/>
    <property type="project" value="TreeGrafter"/>
</dbReference>
<dbReference type="AlphaFoldDB" id="A0A8J2WF02"/>